<dbReference type="RefSeq" id="WP_154797689.1">
    <property type="nucleotide sequence ID" value="NZ_CP052757.1"/>
</dbReference>
<dbReference type="AlphaFoldDB" id="A0A6M5UFZ6"/>
<comment type="subcellular location">
    <subcellularLocation>
        <location evidence="1">Cell envelope</location>
    </subcellularLocation>
</comment>
<evidence type="ECO:0000259" key="3">
    <source>
        <dbReference type="Pfam" id="PF01471"/>
    </source>
</evidence>
<evidence type="ECO:0000313" key="4">
    <source>
        <dbReference type="EMBL" id="QJW35529.1"/>
    </source>
</evidence>
<sequence length="365" mass="36579">MSPRPGGRATVARRAGWAVLGAATLAGLGLVAAAADGFGFGPSDGPVGAVAPATTEVTRQDLVATTEEPGEVGLVGRRTLRAASGVVTWLPVAGAVVGRGEQLYRVDEVPTVLLLGDLPAYRTLQEGVSGPDVRQLEENLAALGRTGFDVDDRFTSATAVAVRAWQADLGVARTGVVEPGVVHYAPDAVLVADLVAEVGDDAAGDLVVVAGQERVVTVDLDPRDARFAVAGATVSVTLPDGSVLPATVARVETVVVPGPPGVAGEEDGTTVLRATVTPDDPAALAGDDAPVASTARVAFAADRRDDVLTVPVAALLALAEGGYAVERVDDGGTALVAVETGLFADGRVEVSGAGLAAGDRVVVPG</sequence>
<keyword evidence="2" id="KW-0175">Coiled coil</keyword>
<dbReference type="OrthoDB" id="3268648at2"/>
<dbReference type="KEGG" id="cprt:FIC82_004245"/>
<dbReference type="SUPFAM" id="SSF47090">
    <property type="entry name" value="PGBD-like"/>
    <property type="match status" value="1"/>
</dbReference>
<accession>A0A6M5UFZ6</accession>
<dbReference type="PANTHER" id="PTHR32347">
    <property type="entry name" value="EFFLUX SYSTEM COMPONENT YKNX-RELATED"/>
    <property type="match status" value="1"/>
</dbReference>
<dbReference type="GO" id="GO:0030313">
    <property type="term" value="C:cell envelope"/>
    <property type="evidence" value="ECO:0007669"/>
    <property type="project" value="UniProtKB-SubCell"/>
</dbReference>
<keyword evidence="5" id="KW-1185">Reference proteome</keyword>
<proteinExistence type="predicted"/>
<evidence type="ECO:0000313" key="5">
    <source>
        <dbReference type="Proteomes" id="UP000451354"/>
    </source>
</evidence>
<dbReference type="PANTHER" id="PTHR32347:SF29">
    <property type="entry name" value="UPF0194 MEMBRANE PROTEIN YBHG"/>
    <property type="match status" value="1"/>
</dbReference>
<dbReference type="InterPro" id="IPR050465">
    <property type="entry name" value="UPF0194_transport"/>
</dbReference>
<dbReference type="Gene3D" id="1.10.101.10">
    <property type="entry name" value="PGBD-like superfamily/PGBD"/>
    <property type="match status" value="1"/>
</dbReference>
<dbReference type="Pfam" id="PF01471">
    <property type="entry name" value="PG_binding_1"/>
    <property type="match status" value="1"/>
</dbReference>
<organism evidence="4 5">
    <name type="scientific">Cellulosimicrobium protaetiae</name>
    <dbReference type="NCBI Taxonomy" id="2587808"/>
    <lineage>
        <taxon>Bacteria</taxon>
        <taxon>Bacillati</taxon>
        <taxon>Actinomycetota</taxon>
        <taxon>Actinomycetes</taxon>
        <taxon>Micrococcales</taxon>
        <taxon>Promicromonosporaceae</taxon>
        <taxon>Cellulosimicrobium</taxon>
    </lineage>
</organism>
<dbReference type="InterPro" id="IPR036366">
    <property type="entry name" value="PGBDSf"/>
</dbReference>
<dbReference type="EMBL" id="CP052757">
    <property type="protein sequence ID" value="QJW35529.1"/>
    <property type="molecule type" value="Genomic_DNA"/>
</dbReference>
<dbReference type="Proteomes" id="UP000451354">
    <property type="component" value="Chromosome"/>
</dbReference>
<evidence type="ECO:0000256" key="1">
    <source>
        <dbReference type="ARBA" id="ARBA00004196"/>
    </source>
</evidence>
<dbReference type="InterPro" id="IPR002477">
    <property type="entry name" value="Peptidoglycan-bd-like"/>
</dbReference>
<gene>
    <name evidence="4" type="ORF">FIC82_004245</name>
</gene>
<evidence type="ECO:0000256" key="2">
    <source>
        <dbReference type="ARBA" id="ARBA00023054"/>
    </source>
</evidence>
<dbReference type="Gene3D" id="2.40.420.20">
    <property type="match status" value="1"/>
</dbReference>
<reference evidence="5" key="1">
    <citation type="journal article" date="2022" name="Int. J. Syst. Evol. Microbiol.">
        <title>Cellulosimicrobium protaetiae sp. nov., isolated from the gut of the larva of Protaetia brevitarsis seulensis.</title>
        <authorList>
            <person name="Le Han H."/>
            <person name="Nguyen T.T.H."/>
            <person name="Li Z."/>
            <person name="Shin N.R."/>
            <person name="Kim S.G."/>
        </authorList>
    </citation>
    <scope>NUCLEOTIDE SEQUENCE [LARGE SCALE GENOMIC DNA]</scope>
    <source>
        <strain evidence="5">BI34</strain>
    </source>
</reference>
<feature type="domain" description="Peptidoglycan binding-like" evidence="3">
    <location>
        <begin position="129"/>
        <end position="179"/>
    </location>
</feature>
<dbReference type="InterPro" id="IPR036365">
    <property type="entry name" value="PGBD-like_sf"/>
</dbReference>
<protein>
    <submittedName>
        <fullName evidence="4">Efflux RND transporter periplasmic adaptor subunit</fullName>
    </submittedName>
</protein>
<name>A0A6M5UFZ6_9MICO</name>